<protein>
    <submittedName>
        <fullName evidence="6">Flagellar protein FliS</fullName>
    </submittedName>
</protein>
<keyword evidence="4" id="KW-1005">Bacterial flagellum biogenesis</keyword>
<keyword evidence="6" id="KW-0966">Cell projection</keyword>
<organism evidence="6 7">
    <name type="scientific">Neobacillus kokaensis</name>
    <dbReference type="NCBI Taxonomy" id="2759023"/>
    <lineage>
        <taxon>Bacteria</taxon>
        <taxon>Bacillati</taxon>
        <taxon>Bacillota</taxon>
        <taxon>Bacilli</taxon>
        <taxon>Bacillales</taxon>
        <taxon>Bacillaceae</taxon>
        <taxon>Neobacillus</taxon>
    </lineage>
</organism>
<dbReference type="CDD" id="cd16098">
    <property type="entry name" value="FliS"/>
    <property type="match status" value="1"/>
</dbReference>
<dbReference type="Pfam" id="PF02561">
    <property type="entry name" value="FliS"/>
    <property type="match status" value="1"/>
</dbReference>
<proteinExistence type="inferred from homology"/>
<dbReference type="InterPro" id="IPR003713">
    <property type="entry name" value="FliS"/>
</dbReference>
<evidence type="ECO:0000256" key="3">
    <source>
        <dbReference type="ARBA" id="ARBA00022490"/>
    </source>
</evidence>
<dbReference type="Gene3D" id="1.20.120.340">
    <property type="entry name" value="Flagellar protein FliS"/>
    <property type="match status" value="1"/>
</dbReference>
<evidence type="ECO:0000313" key="6">
    <source>
        <dbReference type="EMBL" id="GHH99981.1"/>
    </source>
</evidence>
<reference evidence="6 7" key="1">
    <citation type="journal article" date="2022" name="Int. J. Syst. Evol. Microbiol.">
        <title>Neobacillus kokaensis sp. nov., isolated from soil.</title>
        <authorList>
            <person name="Yuki K."/>
            <person name="Matsubara H."/>
            <person name="Yamaguchi S."/>
        </authorList>
    </citation>
    <scope>NUCLEOTIDE SEQUENCE [LARGE SCALE GENOMIC DNA]</scope>
    <source>
        <strain evidence="6 7">LOB 377</strain>
    </source>
</reference>
<dbReference type="PANTHER" id="PTHR34773:SF1">
    <property type="entry name" value="FLAGELLAR SECRETION CHAPERONE FLIS"/>
    <property type="match status" value="1"/>
</dbReference>
<keyword evidence="6" id="KW-0282">Flagellum</keyword>
<evidence type="ECO:0000256" key="4">
    <source>
        <dbReference type="ARBA" id="ARBA00022795"/>
    </source>
</evidence>
<sequence>MIDRNEVYQRNQVFTAKPEDLTLMLYNGGVKFLNQAKRAIENKDPAKAHSLIMKTQDILTELMVTLNMDYELSNSLYSLYDYMKQRLMEANMKKDSGILNEVEGMFQELKTSWAEAIKSLKSNS</sequence>
<gene>
    <name evidence="6" type="primary">fliS</name>
    <name evidence="6" type="ORF">AM1BK_35240</name>
</gene>
<comment type="similarity">
    <text evidence="2">Belongs to the FliS family.</text>
</comment>
<evidence type="ECO:0000313" key="7">
    <source>
        <dbReference type="Proteomes" id="UP000637074"/>
    </source>
</evidence>
<evidence type="ECO:0000256" key="2">
    <source>
        <dbReference type="ARBA" id="ARBA00008787"/>
    </source>
</evidence>
<dbReference type="NCBIfam" id="TIGR00208">
    <property type="entry name" value="fliS"/>
    <property type="match status" value="1"/>
</dbReference>
<dbReference type="PANTHER" id="PTHR34773">
    <property type="entry name" value="FLAGELLAR SECRETION CHAPERONE FLIS"/>
    <property type="match status" value="1"/>
</dbReference>
<keyword evidence="3" id="KW-0963">Cytoplasm</keyword>
<comment type="subcellular location">
    <subcellularLocation>
        <location evidence="1">Cytoplasm</location>
        <location evidence="1">Cytosol</location>
    </subcellularLocation>
</comment>
<evidence type="ECO:0000256" key="5">
    <source>
        <dbReference type="ARBA" id="ARBA00023186"/>
    </source>
</evidence>
<dbReference type="PIRSF" id="PIRSF039090">
    <property type="entry name" value="Flis"/>
    <property type="match status" value="1"/>
</dbReference>
<dbReference type="SUPFAM" id="SSF101116">
    <property type="entry name" value="Flagellar export chaperone FliS"/>
    <property type="match status" value="1"/>
</dbReference>
<keyword evidence="6" id="KW-0969">Cilium</keyword>
<name>A0ABQ3N7G8_9BACI</name>
<dbReference type="RefSeq" id="WP_191275038.1">
    <property type="nucleotide sequence ID" value="NZ_BNDS01000017.1"/>
</dbReference>
<dbReference type="InterPro" id="IPR036584">
    <property type="entry name" value="FliS_sf"/>
</dbReference>
<keyword evidence="5" id="KW-0143">Chaperone</keyword>
<keyword evidence="7" id="KW-1185">Reference proteome</keyword>
<comment type="caution">
    <text evidence="6">The sequence shown here is derived from an EMBL/GenBank/DDBJ whole genome shotgun (WGS) entry which is preliminary data.</text>
</comment>
<dbReference type="EMBL" id="BNDS01000017">
    <property type="protein sequence ID" value="GHH99981.1"/>
    <property type="molecule type" value="Genomic_DNA"/>
</dbReference>
<accession>A0ABQ3N7G8</accession>
<dbReference type="Proteomes" id="UP000637074">
    <property type="component" value="Unassembled WGS sequence"/>
</dbReference>
<evidence type="ECO:0000256" key="1">
    <source>
        <dbReference type="ARBA" id="ARBA00004514"/>
    </source>
</evidence>